<evidence type="ECO:0000256" key="1">
    <source>
        <dbReference type="ARBA" id="ARBA00006484"/>
    </source>
</evidence>
<dbReference type="NCBIfam" id="NF006114">
    <property type="entry name" value="PRK08263.1"/>
    <property type="match status" value="1"/>
</dbReference>
<dbReference type="PANTHER" id="PTHR43976:SF16">
    <property type="entry name" value="SHORT-CHAIN DEHYDROGENASE_REDUCTASE FAMILY PROTEIN"/>
    <property type="match status" value="1"/>
</dbReference>
<comment type="similarity">
    <text evidence="1 3">Belongs to the short-chain dehydrogenases/reductases (SDR) family.</text>
</comment>
<dbReference type="HOGENOM" id="CLU_010194_2_9_11"/>
<keyword evidence="2" id="KW-0560">Oxidoreductase</keyword>
<protein>
    <recommendedName>
        <fullName evidence="6">Short-chain dehydrogenase/reductase SDR</fullName>
    </recommendedName>
</protein>
<dbReference type="Gene3D" id="3.40.50.720">
    <property type="entry name" value="NAD(P)-binding Rossmann-like Domain"/>
    <property type="match status" value="1"/>
</dbReference>
<dbReference type="KEGG" id="kal:KALB_7687"/>
<dbReference type="NCBIfam" id="NF004824">
    <property type="entry name" value="PRK06180.1"/>
    <property type="match status" value="1"/>
</dbReference>
<gene>
    <name evidence="4" type="ORF">KALB_7687</name>
</gene>
<organism evidence="4 5">
    <name type="scientific">Kutzneria albida DSM 43870</name>
    <dbReference type="NCBI Taxonomy" id="1449976"/>
    <lineage>
        <taxon>Bacteria</taxon>
        <taxon>Bacillati</taxon>
        <taxon>Actinomycetota</taxon>
        <taxon>Actinomycetes</taxon>
        <taxon>Pseudonocardiales</taxon>
        <taxon>Pseudonocardiaceae</taxon>
        <taxon>Kutzneria</taxon>
    </lineage>
</organism>
<dbReference type="Proteomes" id="UP000019225">
    <property type="component" value="Chromosome"/>
</dbReference>
<dbReference type="PROSITE" id="PS00061">
    <property type="entry name" value="ADH_SHORT"/>
    <property type="match status" value="1"/>
</dbReference>
<evidence type="ECO:0008006" key="6">
    <source>
        <dbReference type="Google" id="ProtNLM"/>
    </source>
</evidence>
<dbReference type="InterPro" id="IPR036291">
    <property type="entry name" value="NAD(P)-bd_dom_sf"/>
</dbReference>
<dbReference type="PRINTS" id="PR00081">
    <property type="entry name" value="GDHRDH"/>
</dbReference>
<dbReference type="OrthoDB" id="9792003at2"/>
<dbReference type="eggNOG" id="COG4221">
    <property type="taxonomic scope" value="Bacteria"/>
</dbReference>
<dbReference type="CDD" id="cd05374">
    <property type="entry name" value="17beta-HSD-like_SDR_c"/>
    <property type="match status" value="1"/>
</dbReference>
<name>W5WSA0_9PSEU</name>
<keyword evidence="5" id="KW-1185">Reference proteome</keyword>
<proteinExistence type="inferred from homology"/>
<dbReference type="GO" id="GO:0016491">
    <property type="term" value="F:oxidoreductase activity"/>
    <property type="evidence" value="ECO:0007669"/>
    <property type="project" value="UniProtKB-KW"/>
</dbReference>
<evidence type="ECO:0000256" key="3">
    <source>
        <dbReference type="RuleBase" id="RU000363"/>
    </source>
</evidence>
<dbReference type="PRINTS" id="PR00080">
    <property type="entry name" value="SDRFAMILY"/>
</dbReference>
<dbReference type="RefSeq" id="WP_025360874.1">
    <property type="nucleotide sequence ID" value="NZ_CP007155.1"/>
</dbReference>
<dbReference type="PATRIC" id="fig|1449976.3.peg.7721"/>
<accession>W5WSA0</accession>
<dbReference type="AlphaFoldDB" id="W5WSA0"/>
<dbReference type="InterPro" id="IPR002347">
    <property type="entry name" value="SDR_fam"/>
</dbReference>
<evidence type="ECO:0000313" key="5">
    <source>
        <dbReference type="Proteomes" id="UP000019225"/>
    </source>
</evidence>
<evidence type="ECO:0000313" key="4">
    <source>
        <dbReference type="EMBL" id="AHI01045.1"/>
    </source>
</evidence>
<dbReference type="EMBL" id="CP007155">
    <property type="protein sequence ID" value="AHI01045.1"/>
    <property type="molecule type" value="Genomic_DNA"/>
</dbReference>
<sequence length="282" mass="29744">MTTWFITGASRGFGLEIARQALDRGDSVVATARDPRAVEQALPGYGERLLAIALDVTDQARARQATEEAVRRFGRIDVLVNNAGRGLVGAVEEVSEAEARAVFDTNVFGLMAVSRAVLPVMRAQGSGRVLNLSSIGGFVSWAGWGVYCSTKFAVEGLSEAMRLELAPLGVHVTLVEPGPFRTDFLDGSSLHRAESVIGDYAASSGASRDWADDTNHTQEGDPVKAAAAILRIAGVEQPPARLPLGTVAVTGIEAKLAEVAAEVAQWRELALSTEFAGATPTL</sequence>
<dbReference type="InterPro" id="IPR020904">
    <property type="entry name" value="Sc_DH/Rdtase_CS"/>
</dbReference>
<dbReference type="SUPFAM" id="SSF51735">
    <property type="entry name" value="NAD(P)-binding Rossmann-fold domains"/>
    <property type="match status" value="1"/>
</dbReference>
<dbReference type="InterPro" id="IPR051911">
    <property type="entry name" value="SDR_oxidoreductase"/>
</dbReference>
<dbReference type="Pfam" id="PF00106">
    <property type="entry name" value="adh_short"/>
    <property type="match status" value="1"/>
</dbReference>
<dbReference type="PANTHER" id="PTHR43976">
    <property type="entry name" value="SHORT CHAIN DEHYDROGENASE"/>
    <property type="match status" value="1"/>
</dbReference>
<dbReference type="STRING" id="1449976.KALB_7687"/>
<reference evidence="4 5" key="1">
    <citation type="journal article" date="2014" name="BMC Genomics">
        <title>Complete genome sequence of producer of the glycopeptide antibiotic Aculeximycin Kutzneria albida DSM 43870T, a representative of minor genus of Pseudonocardiaceae.</title>
        <authorList>
            <person name="Rebets Y."/>
            <person name="Tokovenko B."/>
            <person name="Lushchyk I."/>
            <person name="Ruckert C."/>
            <person name="Zaburannyi N."/>
            <person name="Bechthold A."/>
            <person name="Kalinowski J."/>
            <person name="Luzhetskyy A."/>
        </authorList>
    </citation>
    <scope>NUCLEOTIDE SEQUENCE [LARGE SCALE GENOMIC DNA]</scope>
    <source>
        <strain evidence="4">DSM 43870</strain>
    </source>
</reference>
<evidence type="ECO:0000256" key="2">
    <source>
        <dbReference type="ARBA" id="ARBA00023002"/>
    </source>
</evidence>